<sequence length="72" mass="7460">MAPDPQCAALNAAKTRTGMSYAEIAAKIGQPEKHVIDVCTAKTKPTEAEFKALATALGITDNVPHSGVHATV</sequence>
<dbReference type="GO" id="GO:0003677">
    <property type="term" value="F:DNA binding"/>
    <property type="evidence" value="ECO:0007669"/>
    <property type="project" value="InterPro"/>
</dbReference>
<evidence type="ECO:0000256" key="1">
    <source>
        <dbReference type="ARBA" id="ARBA00009802"/>
    </source>
</evidence>
<evidence type="ECO:0008006" key="5">
    <source>
        <dbReference type="Google" id="ProtNLM"/>
    </source>
</evidence>
<dbReference type="Gene3D" id="1.10.260.40">
    <property type="entry name" value="lambda repressor-like DNA-binding domains"/>
    <property type="match status" value="1"/>
</dbReference>
<dbReference type="InterPro" id="IPR010982">
    <property type="entry name" value="Lambda_DNA-bd_dom_sf"/>
</dbReference>
<gene>
    <name evidence="3" type="ORF">BT96DRAFT_820316</name>
</gene>
<comment type="function">
    <text evidence="2">Transcriptional coactivator that stimulates GCN4-dependent transcriptional activity by bridging the DNA-binding region of GCN4 and TBP (SPT15), thereby recruiting TBP to GCN4-bound promoters. Involved in induction of the ribosome quality control (RQC) pathway; a pathway that degrades nascent peptide chains during problematic translation. Required to prevent stalled ribosomes from frameshifting.</text>
</comment>
<reference evidence="3" key="1">
    <citation type="journal article" date="2019" name="Environ. Microbiol.">
        <title>Fungal ecological strategies reflected in gene transcription - a case study of two litter decomposers.</title>
        <authorList>
            <person name="Barbi F."/>
            <person name="Kohler A."/>
            <person name="Barry K."/>
            <person name="Baskaran P."/>
            <person name="Daum C."/>
            <person name="Fauchery L."/>
            <person name="Ihrmark K."/>
            <person name="Kuo A."/>
            <person name="LaButti K."/>
            <person name="Lipzen A."/>
            <person name="Morin E."/>
            <person name="Grigoriev I.V."/>
            <person name="Henrissat B."/>
            <person name="Lindahl B."/>
            <person name="Martin F."/>
        </authorList>
    </citation>
    <scope>NUCLEOTIDE SEQUENCE</scope>
    <source>
        <strain evidence="3">JB14</strain>
    </source>
</reference>
<dbReference type="SUPFAM" id="SSF47413">
    <property type="entry name" value="lambda repressor-like DNA-binding domains"/>
    <property type="match status" value="1"/>
</dbReference>
<dbReference type="OrthoDB" id="3226546at2759"/>
<name>A0A6A4HL19_9AGAR</name>
<organism evidence="3 4">
    <name type="scientific">Gymnopus androsaceus JB14</name>
    <dbReference type="NCBI Taxonomy" id="1447944"/>
    <lineage>
        <taxon>Eukaryota</taxon>
        <taxon>Fungi</taxon>
        <taxon>Dikarya</taxon>
        <taxon>Basidiomycota</taxon>
        <taxon>Agaricomycotina</taxon>
        <taxon>Agaricomycetes</taxon>
        <taxon>Agaricomycetidae</taxon>
        <taxon>Agaricales</taxon>
        <taxon>Marasmiineae</taxon>
        <taxon>Omphalotaceae</taxon>
        <taxon>Gymnopus</taxon>
    </lineage>
</organism>
<proteinExistence type="inferred from homology"/>
<evidence type="ECO:0000313" key="3">
    <source>
        <dbReference type="EMBL" id="KAE9399602.1"/>
    </source>
</evidence>
<dbReference type="Proteomes" id="UP000799118">
    <property type="component" value="Unassembled WGS sequence"/>
</dbReference>
<comment type="similarity">
    <text evidence="1">Belongs to the MBF1 family.</text>
</comment>
<accession>A0A6A4HL19</accession>
<keyword evidence="4" id="KW-1185">Reference proteome</keyword>
<protein>
    <recommendedName>
        <fullName evidence="5">HTH cro/C1-type domain-containing protein</fullName>
    </recommendedName>
</protein>
<dbReference type="CDD" id="cd00093">
    <property type="entry name" value="HTH_XRE"/>
    <property type="match status" value="1"/>
</dbReference>
<dbReference type="EMBL" id="ML769467">
    <property type="protein sequence ID" value="KAE9399602.1"/>
    <property type="molecule type" value="Genomic_DNA"/>
</dbReference>
<evidence type="ECO:0000256" key="2">
    <source>
        <dbReference type="ARBA" id="ARBA00035107"/>
    </source>
</evidence>
<dbReference type="InterPro" id="IPR001387">
    <property type="entry name" value="Cro/C1-type_HTH"/>
</dbReference>
<evidence type="ECO:0000313" key="4">
    <source>
        <dbReference type="Proteomes" id="UP000799118"/>
    </source>
</evidence>
<dbReference type="AlphaFoldDB" id="A0A6A4HL19"/>